<proteinExistence type="predicted"/>
<dbReference type="InterPro" id="IPR001452">
    <property type="entry name" value="SH3_domain"/>
</dbReference>
<keyword evidence="2" id="KW-0597">Phosphoprotein</keyword>
<feature type="region of interest" description="Disordered" evidence="5">
    <location>
        <begin position="569"/>
        <end position="617"/>
    </location>
</feature>
<dbReference type="GO" id="GO:0030154">
    <property type="term" value="P:cell differentiation"/>
    <property type="evidence" value="ECO:0007669"/>
    <property type="project" value="UniProtKB-KW"/>
</dbReference>
<evidence type="ECO:0000256" key="5">
    <source>
        <dbReference type="SAM" id="MobiDB-lite"/>
    </source>
</evidence>
<evidence type="ECO:0000256" key="2">
    <source>
        <dbReference type="ARBA" id="ARBA00022553"/>
    </source>
</evidence>
<feature type="domain" description="SH3" evidence="7">
    <location>
        <begin position="635"/>
        <end position="697"/>
    </location>
</feature>
<evidence type="ECO:0000259" key="7">
    <source>
        <dbReference type="PROSITE" id="PS50002"/>
    </source>
</evidence>
<dbReference type="Pfam" id="PF21792">
    <property type="entry name" value="DAB2_SBM"/>
    <property type="match status" value="1"/>
</dbReference>
<feature type="region of interest" description="Disordered" evidence="5">
    <location>
        <begin position="709"/>
        <end position="759"/>
    </location>
</feature>
<evidence type="ECO:0000259" key="6">
    <source>
        <dbReference type="PROSITE" id="PS01179"/>
    </source>
</evidence>
<dbReference type="GO" id="GO:0050852">
    <property type="term" value="P:T cell receptor signaling pathway"/>
    <property type="evidence" value="ECO:0007669"/>
    <property type="project" value="TreeGrafter"/>
</dbReference>
<dbReference type="InterPro" id="IPR011993">
    <property type="entry name" value="PH-like_dom_sf"/>
</dbReference>
<dbReference type="Pfam" id="PF14603">
    <property type="entry name" value="hSH3"/>
    <property type="match status" value="1"/>
</dbReference>
<dbReference type="PANTHER" id="PTHR16830">
    <property type="entry name" value="SH2 CONTAINING ADAPTOR PRAM-1 RELATED"/>
    <property type="match status" value="1"/>
</dbReference>
<feature type="compositionally biased region" description="Polar residues" evidence="5">
    <location>
        <begin position="571"/>
        <end position="583"/>
    </location>
</feature>
<reference evidence="8" key="1">
    <citation type="journal article" date="2004" name="Nature">
        <title>Genome duplication in the teleost fish Tetraodon nigroviridis reveals the early vertebrate proto-karyotype.</title>
        <authorList>
            <person name="Jaillon O."/>
            <person name="Aury J.-M."/>
            <person name="Brunet F."/>
            <person name="Petit J.-L."/>
            <person name="Stange-Thomann N."/>
            <person name="Mauceli E."/>
            <person name="Bouneau L."/>
            <person name="Fischer C."/>
            <person name="Ozouf-Costaz C."/>
            <person name="Bernot A."/>
            <person name="Nicaud S."/>
            <person name="Jaffe D."/>
            <person name="Fisher S."/>
            <person name="Lutfalla G."/>
            <person name="Dossat C."/>
            <person name="Segurens B."/>
            <person name="Dasilva C."/>
            <person name="Salanoubat M."/>
            <person name="Levy M."/>
            <person name="Boudet N."/>
            <person name="Castellano S."/>
            <person name="Anthouard V."/>
            <person name="Jubin C."/>
            <person name="Castelli V."/>
            <person name="Katinka M."/>
            <person name="Vacherie B."/>
            <person name="Biemont C."/>
            <person name="Skalli Z."/>
            <person name="Cattolico L."/>
            <person name="Poulain J."/>
            <person name="De Berardinis V."/>
            <person name="Cruaud C."/>
            <person name="Duprat S."/>
            <person name="Brottier P."/>
            <person name="Coutanceau J.-P."/>
            <person name="Gouzy J."/>
            <person name="Parra G."/>
            <person name="Lardier G."/>
            <person name="Chapple C."/>
            <person name="McKernan K.J."/>
            <person name="McEwan P."/>
            <person name="Bosak S."/>
            <person name="Kellis M."/>
            <person name="Volff J.-N."/>
            <person name="Guigo R."/>
            <person name="Zody M.C."/>
            <person name="Mesirov J."/>
            <person name="Lindblad-Toh K."/>
            <person name="Birren B."/>
            <person name="Nusbaum C."/>
            <person name="Kahn D."/>
            <person name="Robinson-Rechavi M."/>
            <person name="Laudet V."/>
            <person name="Schachter V."/>
            <person name="Quetier F."/>
            <person name="Saurin W."/>
            <person name="Scarpelli C."/>
            <person name="Wincker P."/>
            <person name="Lander E.S."/>
            <person name="Weissenbach J."/>
            <person name="Roest Crollius H."/>
        </authorList>
    </citation>
    <scope>NUCLEOTIDE SEQUENCE [LARGE SCALE GENOMIC DNA]</scope>
</reference>
<dbReference type="Gene3D" id="2.30.29.30">
    <property type="entry name" value="Pleckstrin-homology domain (PH domain)/Phosphotyrosine-binding domain (PTB)"/>
    <property type="match status" value="1"/>
</dbReference>
<comment type="caution">
    <text evidence="8">The sequence shown here is derived from an EMBL/GenBank/DDBJ whole genome shotgun (WGS) entry which is preliminary data.</text>
</comment>
<dbReference type="CDD" id="cd01215">
    <property type="entry name" value="PTB_Dab"/>
    <property type="match status" value="1"/>
</dbReference>
<dbReference type="PROSITE" id="PS01179">
    <property type="entry name" value="PID"/>
    <property type="match status" value="1"/>
</dbReference>
<dbReference type="AlphaFoldDB" id="Q4SWE9"/>
<dbReference type="InterPro" id="IPR036028">
    <property type="entry name" value="SH3-like_dom_sf"/>
</dbReference>
<feature type="non-terminal residue" evidence="8">
    <location>
        <position position="1"/>
    </location>
</feature>
<protein>
    <submittedName>
        <fullName evidence="8">(spotted green pufferfish) hypothetical protein</fullName>
    </submittedName>
</protein>
<dbReference type="SUPFAM" id="SSF50729">
    <property type="entry name" value="PH domain-like"/>
    <property type="match status" value="1"/>
</dbReference>
<dbReference type="GO" id="GO:0072659">
    <property type="term" value="P:protein localization to plasma membrane"/>
    <property type="evidence" value="ECO:0007669"/>
    <property type="project" value="TreeGrafter"/>
</dbReference>
<dbReference type="InterPro" id="IPR048561">
    <property type="entry name" value="Dab_PTB"/>
</dbReference>
<evidence type="ECO:0000256" key="4">
    <source>
        <dbReference type="PROSITE-ProRule" id="PRU00192"/>
    </source>
</evidence>
<dbReference type="GO" id="GO:0005886">
    <property type="term" value="C:plasma membrane"/>
    <property type="evidence" value="ECO:0007669"/>
    <property type="project" value="InterPro"/>
</dbReference>
<feature type="domain" description="PID" evidence="6">
    <location>
        <begin position="15"/>
        <end position="139"/>
    </location>
</feature>
<dbReference type="PROSITE" id="PS50002">
    <property type="entry name" value="SH3"/>
    <property type="match status" value="1"/>
</dbReference>
<dbReference type="PANTHER" id="PTHR16830:SF19">
    <property type="entry name" value="FYN-BINDING PROTEIN-LIKE-RELATED"/>
    <property type="match status" value="1"/>
</dbReference>
<keyword evidence="3" id="KW-0221">Differentiation</keyword>
<dbReference type="EMBL" id="CAAE01013627">
    <property type="protein sequence ID" value="CAF95033.1"/>
    <property type="molecule type" value="Genomic_DNA"/>
</dbReference>
<evidence type="ECO:0000313" key="8">
    <source>
        <dbReference type="EMBL" id="CAF95033.1"/>
    </source>
</evidence>
<reference evidence="8" key="2">
    <citation type="submission" date="2004-02" db="EMBL/GenBank/DDBJ databases">
        <authorList>
            <consortium name="Genoscope"/>
            <consortium name="Whitehead Institute Centre for Genome Research"/>
        </authorList>
    </citation>
    <scope>NUCLEOTIDE SEQUENCE</scope>
</reference>
<dbReference type="InterPro" id="IPR043443">
    <property type="entry name" value="FYB1/2-like"/>
</dbReference>
<feature type="compositionally biased region" description="Basic and acidic residues" evidence="5">
    <location>
        <begin position="514"/>
        <end position="529"/>
    </location>
</feature>
<evidence type="ECO:0000256" key="1">
    <source>
        <dbReference type="ARBA" id="ARBA00022443"/>
    </source>
</evidence>
<feature type="region of interest" description="Disordered" evidence="5">
    <location>
        <begin position="426"/>
        <end position="552"/>
    </location>
</feature>
<dbReference type="InterPro" id="IPR029294">
    <property type="entry name" value="hSH3"/>
</dbReference>
<dbReference type="InterPro" id="IPR006020">
    <property type="entry name" value="PTB/PI_dom"/>
</dbReference>
<feature type="region of interest" description="Disordered" evidence="5">
    <location>
        <begin position="355"/>
        <end position="414"/>
    </location>
</feature>
<organism evidence="8">
    <name type="scientific">Tetraodon nigroviridis</name>
    <name type="common">Spotted green pufferfish</name>
    <name type="synonym">Chelonodon nigroviridis</name>
    <dbReference type="NCBI Taxonomy" id="99883"/>
    <lineage>
        <taxon>Eukaryota</taxon>
        <taxon>Metazoa</taxon>
        <taxon>Chordata</taxon>
        <taxon>Craniata</taxon>
        <taxon>Vertebrata</taxon>
        <taxon>Euteleostomi</taxon>
        <taxon>Actinopterygii</taxon>
        <taxon>Neopterygii</taxon>
        <taxon>Teleostei</taxon>
        <taxon>Neoteleostei</taxon>
        <taxon>Acanthomorphata</taxon>
        <taxon>Eupercaria</taxon>
        <taxon>Tetraodontiformes</taxon>
        <taxon>Tetradontoidea</taxon>
        <taxon>Tetraodontidae</taxon>
        <taxon>Tetraodon</taxon>
    </lineage>
</organism>
<feature type="compositionally biased region" description="Pro residues" evidence="5">
    <location>
        <begin position="433"/>
        <end position="459"/>
    </location>
</feature>
<keyword evidence="1 4" id="KW-0728">SH3 domain</keyword>
<dbReference type="FunFam" id="2.30.30.40:FF:000307">
    <property type="entry name" value="Predicted protein"/>
    <property type="match status" value="1"/>
</dbReference>
<feature type="compositionally biased region" description="Low complexity" evidence="5">
    <location>
        <begin position="460"/>
        <end position="469"/>
    </location>
</feature>
<sequence length="864" mass="94751">GAPHTASAILCRFDGAGVRYKAKLIGVDPVPDAQGDKMCWDSMMKLKGCEAAARRQGKHKRRVWLNISSSGLKITDERTGAVLYEHDRGRISCLQKDDSDPRALAYVYQLQDGYALFYIKMADLAGPVLADIDVVCHSLDLETHQEPLEEPAKVSCLLLLDNVPAPSVERSALEDVFSPQPSTEQPNQVSPSCDIMEVFSIQAPTQSLGNSQPNQPASPQPKFTNAQILSIFPQHPVGGSPYSPPPYPPSVLAWGQPGLPGNQWPGQAAGPWPSMPAGVGAHSGVRPEAGGFHPGVMNAILILILHFYHQLEEETVDVKALKAMFNSNASFLDAGPRPLQPGLGRGVLPKNDLARHRLSPTPLSPPLAGPVPPRLPTGDPTTPSIPARPTSLPRAPLNPGTRAGPQPADASKVKQTGEMLQNLMRAQQRPPGSKAPPPGPNPPPAPAPAPAATPSPAPRQQPRQQPRQKTSAEVTPLRRPLPPDGALPLKPRRPPKVNLKPYLPFKRGCSLPDQRTRDADFPVPSDRKLSLPAGISPPKLPQRHTKPSRLPRQVASIDVDINLAYDDIGSSEKNGNESWSDSSHCMDGVEKNQGTAERKHQKGALKQQWQEKKDRMDQKTENEFKKIFQLQEEDEVLHTARVRHDWHGGGKLDLSVRQDECVEILRVKNNPGGKWLARSSTGNYGYISNTCVDIDYEAVKRSLLQRRLDPLQLPPPPPDPPQLSNMESSRDSANEDEDDYDDIQQVSEDFPPPPPDIRIDPKVEKELRKKFKYDGPLRPLHTMMVDPNGVIKKLGSKDLPVTPGEIVDVIQFTSSKKALCLNQFGKCASILWFGLFLISETIITGKFRALQIHENLFVCFSPSL</sequence>
<dbReference type="OrthoDB" id="10069833at2759"/>
<dbReference type="GO" id="GO:0007229">
    <property type="term" value="P:integrin-mediated signaling pathway"/>
    <property type="evidence" value="ECO:0007669"/>
    <property type="project" value="InterPro"/>
</dbReference>
<dbReference type="Gene3D" id="2.30.30.40">
    <property type="entry name" value="SH3 Domains"/>
    <property type="match status" value="2"/>
</dbReference>
<evidence type="ECO:0000256" key="3">
    <source>
        <dbReference type="ARBA" id="ARBA00022782"/>
    </source>
</evidence>
<feature type="compositionally biased region" description="Pro residues" evidence="5">
    <location>
        <begin position="362"/>
        <end position="375"/>
    </location>
</feature>
<name>Q4SWE9_TETNG</name>
<dbReference type="SUPFAM" id="SSF50044">
    <property type="entry name" value="SH3-domain"/>
    <property type="match status" value="2"/>
</dbReference>
<gene>
    <name evidence="8" type="ORF">GSTENG00011528001</name>
</gene>
<dbReference type="InterPro" id="IPR048559">
    <property type="entry name" value="DAB1/2_SBM"/>
</dbReference>
<feature type="compositionally biased region" description="Pro residues" evidence="5">
    <location>
        <begin position="712"/>
        <end position="721"/>
    </location>
</feature>
<dbReference type="KEGG" id="tng:GSTEN00011528G001"/>
<accession>Q4SWE9</accession>
<dbReference type="SMART" id="SM00462">
    <property type="entry name" value="PTB"/>
    <property type="match status" value="1"/>
</dbReference>